<dbReference type="InterPro" id="IPR024602">
    <property type="entry name" value="COG_su2_N"/>
</dbReference>
<evidence type="ECO:0000256" key="7">
    <source>
        <dbReference type="ARBA" id="ARBA00023136"/>
    </source>
</evidence>
<evidence type="ECO:0000256" key="5">
    <source>
        <dbReference type="ARBA" id="ARBA00022927"/>
    </source>
</evidence>
<dbReference type="GO" id="GO:0000139">
    <property type="term" value="C:Golgi membrane"/>
    <property type="evidence" value="ECO:0007669"/>
    <property type="project" value="UniProtKB-SubCell"/>
</dbReference>
<evidence type="ECO:0000259" key="11">
    <source>
        <dbReference type="Pfam" id="PF12022"/>
    </source>
</evidence>
<evidence type="ECO:0000256" key="2">
    <source>
        <dbReference type="ARBA" id="ARBA00007603"/>
    </source>
</evidence>
<evidence type="ECO:0000256" key="1">
    <source>
        <dbReference type="ARBA" id="ARBA00004395"/>
    </source>
</evidence>
<dbReference type="Proteomes" id="UP000654075">
    <property type="component" value="Unassembled WGS sequence"/>
</dbReference>
<dbReference type="EMBL" id="CAJNNV010031335">
    <property type="protein sequence ID" value="CAE8635678.1"/>
    <property type="molecule type" value="Genomic_DNA"/>
</dbReference>
<gene>
    <name evidence="12" type="ORF">PGLA1383_LOCUS51268</name>
</gene>
<dbReference type="PANTHER" id="PTHR12961:SF0">
    <property type="entry name" value="CONSERVED OLIGOMERIC GOLGI COMPLEX SUBUNIT 2"/>
    <property type="match status" value="1"/>
</dbReference>
<dbReference type="OMA" id="CWAEGVY"/>
<evidence type="ECO:0000256" key="3">
    <source>
        <dbReference type="ARBA" id="ARBA00020977"/>
    </source>
</evidence>
<comment type="similarity">
    <text evidence="2">Belongs to the COG2 family.</text>
</comment>
<organism evidence="12 13">
    <name type="scientific">Polarella glacialis</name>
    <name type="common">Dinoflagellate</name>
    <dbReference type="NCBI Taxonomy" id="89957"/>
    <lineage>
        <taxon>Eukaryota</taxon>
        <taxon>Sar</taxon>
        <taxon>Alveolata</taxon>
        <taxon>Dinophyceae</taxon>
        <taxon>Suessiales</taxon>
        <taxon>Suessiaceae</taxon>
        <taxon>Polarella</taxon>
    </lineage>
</organism>
<dbReference type="SUPFAM" id="SSF56112">
    <property type="entry name" value="Protein kinase-like (PK-like)"/>
    <property type="match status" value="1"/>
</dbReference>
<keyword evidence="7" id="KW-0472">Membrane</keyword>
<dbReference type="OrthoDB" id="427480at2759"/>
<dbReference type="InterPro" id="IPR024603">
    <property type="entry name" value="COG_complex_COG2_C"/>
</dbReference>
<evidence type="ECO:0000259" key="9">
    <source>
        <dbReference type="Pfam" id="PF03109"/>
    </source>
</evidence>
<dbReference type="Pfam" id="PF03109">
    <property type="entry name" value="ABC1"/>
    <property type="match status" value="1"/>
</dbReference>
<feature type="domain" description="ABC1 atypical kinase-like" evidence="9">
    <location>
        <begin position="2"/>
        <end position="65"/>
    </location>
</feature>
<dbReference type="InterPro" id="IPR011009">
    <property type="entry name" value="Kinase-like_dom_sf"/>
</dbReference>
<sequence>ACLVQLLVTGFVHADPHEGNLLYTADGRVAFLDFGLVDRVAPKVMQNFAEGMKAVVAKDWGEVAQRMQAIDWFTSPIKRNLRPGLRNPKFEDCDFQEFVDALAKEMEEDKEAQMRLGATVAAIRRLSDRFLMLTPQYVVLITRTFVTLEGLVDRVDPDFNIFTMAMPITLRRLVSPATPPAREALRQRVLTEDGEVRWQQLEGMLRSPSPAVAAPSASDDEETKEIAGEFRPLEGLLGSSDGWTLRRLAYDLDAGKLLMDEIHYSEFDGRDFDPKEFVQRYRKRIPLPQLQKSLQAHHAATRQELVELINEKYADFVSLSSRMQGVERALKPLRAPLEESCELTKSLHSKLDLLLSKAEETHLALARIRARRDALNTYIENAKLFEKAKASASQRWGNPQESEDFLKEHVAQENVARDLRRIRLNLGCVSRSSDPADASAVANEVEESPECQALLAEAANFQEVFALRLQERLRGLIAATRRSWEDPAAVPATGSESSVAAGGPPPRSELLALAHISRALCTVGHAATVEAIFSDVFVKPVLKDATTACNSASEEAKRQAMAHTGGDGGAKVVGAGAVDLGVFFHSTRVALLAEDAPLLWLSRRLQGDSGSGSEGDDDTLLAVPSLRLVAKAVVFPILKHVQEVWPNVFMPAFPDIFATNYTHYTEFVQAAEAFIPPAERDGLRRHAFLGDFQRRWKTQVYCSLRAKEATQRLEMTSKRLMGPSAEVTTSSGSIKRHPAGGHEYWMEVSAEMVRTVETAWSNQWYLNSLYPKMAQLSLELLARYHRIMQGLAESLSATGPSGWDAAASPPSWAPSSIPVHLSRAASDMLQVLSALEINTEPAGHLAQLFLGRLPGGGTPGSKPVLLTKALLQEAAEGLRPALRAVEAAMLTHVVAAMVPQFAAIRGIPAFYRMLNKPVPTKASPYVDSALRPLQAFREVAHGAGLAPAAVGCWLQEVVDGAAADFCVQATQLLDSTHQQEASLRRLAGRSVSGEAQVSDLDKIHIQLCLDVDTFSSAVSALGASAASATGLMKLAEVVLPVRRVPSSQ</sequence>
<dbReference type="AlphaFoldDB" id="A0A813HCB7"/>
<comment type="subcellular location">
    <subcellularLocation>
        <location evidence="1">Golgi apparatus membrane</location>
        <topology evidence="1">Peripheral membrane protein</topology>
    </subcellularLocation>
</comment>
<dbReference type="GO" id="GO:0006891">
    <property type="term" value="P:intra-Golgi vesicle-mediated transport"/>
    <property type="evidence" value="ECO:0007669"/>
    <property type="project" value="TreeGrafter"/>
</dbReference>
<evidence type="ECO:0000313" key="13">
    <source>
        <dbReference type="Proteomes" id="UP000654075"/>
    </source>
</evidence>
<evidence type="ECO:0000256" key="4">
    <source>
        <dbReference type="ARBA" id="ARBA00022448"/>
    </source>
</evidence>
<feature type="domain" description="COG complex component COG2 C-terminal" evidence="11">
    <location>
        <begin position="694"/>
        <end position="1011"/>
    </location>
</feature>
<proteinExistence type="inferred from homology"/>
<dbReference type="InterPro" id="IPR004147">
    <property type="entry name" value="ABC1_dom"/>
</dbReference>
<feature type="domain" description="Conserved oligomeric Golgi complex subunit 2 N-terminal" evidence="10">
    <location>
        <begin position="265"/>
        <end position="333"/>
    </location>
</feature>
<evidence type="ECO:0000256" key="8">
    <source>
        <dbReference type="ARBA" id="ARBA00031344"/>
    </source>
</evidence>
<dbReference type="GO" id="GO:0017119">
    <property type="term" value="C:Golgi transport complex"/>
    <property type="evidence" value="ECO:0007669"/>
    <property type="project" value="TreeGrafter"/>
</dbReference>
<evidence type="ECO:0000259" key="10">
    <source>
        <dbReference type="Pfam" id="PF06148"/>
    </source>
</evidence>
<dbReference type="Pfam" id="PF06148">
    <property type="entry name" value="COG2_N"/>
    <property type="match status" value="1"/>
</dbReference>
<keyword evidence="4" id="KW-0813">Transport</keyword>
<evidence type="ECO:0000256" key="6">
    <source>
        <dbReference type="ARBA" id="ARBA00023034"/>
    </source>
</evidence>
<accession>A0A813HCB7</accession>
<keyword evidence="5" id="KW-0653">Protein transport</keyword>
<comment type="caution">
    <text evidence="12">The sequence shown here is derived from an EMBL/GenBank/DDBJ whole genome shotgun (WGS) entry which is preliminary data.</text>
</comment>
<name>A0A813HCB7_POLGL</name>
<protein>
    <recommendedName>
        <fullName evidence="3">Conserved oligomeric Golgi complex subunit 2</fullName>
    </recommendedName>
    <alternativeName>
        <fullName evidence="8">Component of oligomeric Golgi complex 2</fullName>
    </alternativeName>
</protein>
<reference evidence="12" key="1">
    <citation type="submission" date="2021-02" db="EMBL/GenBank/DDBJ databases">
        <authorList>
            <person name="Dougan E. K."/>
            <person name="Rhodes N."/>
            <person name="Thang M."/>
            <person name="Chan C."/>
        </authorList>
    </citation>
    <scope>NUCLEOTIDE SEQUENCE</scope>
</reference>
<dbReference type="PANTHER" id="PTHR12961">
    <property type="entry name" value="CONSERVED OLIGOMERIC GOLGI COMPLEX COMPONENT 2"/>
    <property type="match status" value="1"/>
</dbReference>
<keyword evidence="6" id="KW-0333">Golgi apparatus</keyword>
<dbReference type="InterPro" id="IPR009316">
    <property type="entry name" value="COG2"/>
</dbReference>
<dbReference type="GO" id="GO:0015031">
    <property type="term" value="P:protein transport"/>
    <property type="evidence" value="ECO:0007669"/>
    <property type="project" value="UniProtKB-KW"/>
</dbReference>
<feature type="non-terminal residue" evidence="12">
    <location>
        <position position="1"/>
    </location>
</feature>
<keyword evidence="13" id="KW-1185">Reference proteome</keyword>
<dbReference type="Pfam" id="PF12022">
    <property type="entry name" value="COG2_C"/>
    <property type="match status" value="1"/>
</dbReference>
<dbReference type="GO" id="GO:0007030">
    <property type="term" value="P:Golgi organization"/>
    <property type="evidence" value="ECO:0007669"/>
    <property type="project" value="InterPro"/>
</dbReference>
<evidence type="ECO:0000313" key="12">
    <source>
        <dbReference type="EMBL" id="CAE8635678.1"/>
    </source>
</evidence>